<evidence type="ECO:0000256" key="3">
    <source>
        <dbReference type="SAM" id="MobiDB-lite"/>
    </source>
</evidence>
<evidence type="ECO:0000313" key="7">
    <source>
        <dbReference type="Proteomes" id="UP000249524"/>
    </source>
</evidence>
<protein>
    <submittedName>
        <fullName evidence="6">DNA-binding response regulator</fullName>
    </submittedName>
</protein>
<dbReference type="OrthoDB" id="9786101at2"/>
<dbReference type="GO" id="GO:0000976">
    <property type="term" value="F:transcription cis-regulatory region binding"/>
    <property type="evidence" value="ECO:0007669"/>
    <property type="project" value="TreeGrafter"/>
</dbReference>
<keyword evidence="1 6" id="KW-0238">DNA-binding</keyword>
<accession>A0A328BKT5</accession>
<dbReference type="GO" id="GO:0005829">
    <property type="term" value="C:cytosol"/>
    <property type="evidence" value="ECO:0007669"/>
    <property type="project" value="TreeGrafter"/>
</dbReference>
<dbReference type="GO" id="GO:0032993">
    <property type="term" value="C:protein-DNA complex"/>
    <property type="evidence" value="ECO:0007669"/>
    <property type="project" value="TreeGrafter"/>
</dbReference>
<sequence length="250" mass="26960">MSPVPLRVVIADDEPLALERLALAFRDIDDAEVVGAATNGLEALEMITALRPDLAVLDIQMPGRTGLGVAGALSPHDRPEIVFLTAFDGHAVDAFDVEAADYVLKPLRLERLRQAVERARRRRHGGAARETAPETHSDGSGEGFWVQGRSGLVRVDLSQISWIEAAKDYAILHTASRSHILRATMASIAEQFPPPALLRVHRSAMVRPAVVQALRTSGAGGQVLILVDGTAVPVGPSYQRRARAWLARAP</sequence>
<dbReference type="PANTHER" id="PTHR48111:SF3">
    <property type="entry name" value="TRANSCRIPTIONAL REGULATORY PROTEIN BTSR"/>
    <property type="match status" value="1"/>
</dbReference>
<dbReference type="Pfam" id="PF04397">
    <property type="entry name" value="LytTR"/>
    <property type="match status" value="1"/>
</dbReference>
<feature type="modified residue" description="4-aspartylphosphate" evidence="2">
    <location>
        <position position="58"/>
    </location>
</feature>
<dbReference type="RefSeq" id="WP_111275342.1">
    <property type="nucleotide sequence ID" value="NZ_QFYS01000002.1"/>
</dbReference>
<dbReference type="GO" id="GO:0000156">
    <property type="term" value="F:phosphorelay response regulator activity"/>
    <property type="evidence" value="ECO:0007669"/>
    <property type="project" value="TreeGrafter"/>
</dbReference>
<dbReference type="SUPFAM" id="SSF52172">
    <property type="entry name" value="CheY-like"/>
    <property type="match status" value="1"/>
</dbReference>
<feature type="domain" description="HTH LytTR-type" evidence="5">
    <location>
        <begin position="144"/>
        <end position="248"/>
    </location>
</feature>
<dbReference type="Gene3D" id="2.40.50.1020">
    <property type="entry name" value="LytTr DNA-binding domain"/>
    <property type="match status" value="1"/>
</dbReference>
<gene>
    <name evidence="6" type="ORF">DJ019_07470</name>
</gene>
<organism evidence="6 7">
    <name type="scientific">Phenylobacterium kunshanense</name>
    <dbReference type="NCBI Taxonomy" id="1445034"/>
    <lineage>
        <taxon>Bacteria</taxon>
        <taxon>Pseudomonadati</taxon>
        <taxon>Pseudomonadota</taxon>
        <taxon>Alphaproteobacteria</taxon>
        <taxon>Caulobacterales</taxon>
        <taxon>Caulobacteraceae</taxon>
        <taxon>Phenylobacterium</taxon>
    </lineage>
</organism>
<evidence type="ECO:0000256" key="2">
    <source>
        <dbReference type="PROSITE-ProRule" id="PRU00169"/>
    </source>
</evidence>
<dbReference type="PROSITE" id="PS50110">
    <property type="entry name" value="RESPONSE_REGULATORY"/>
    <property type="match status" value="1"/>
</dbReference>
<reference evidence="6 7" key="1">
    <citation type="submission" date="2018-05" db="EMBL/GenBank/DDBJ databases">
        <authorList>
            <person name="Lanie J.A."/>
            <person name="Ng W.-L."/>
            <person name="Kazmierczak K.M."/>
            <person name="Andrzejewski T.M."/>
            <person name="Davidsen T.M."/>
            <person name="Wayne K.J."/>
            <person name="Tettelin H."/>
            <person name="Glass J.I."/>
            <person name="Rusch D."/>
            <person name="Podicherti R."/>
            <person name="Tsui H.-C.T."/>
            <person name="Winkler M.E."/>
        </authorList>
    </citation>
    <scope>NUCLEOTIDE SEQUENCE [LARGE SCALE GENOMIC DNA]</scope>
    <source>
        <strain evidence="6 7">BUT-10</strain>
    </source>
</reference>
<dbReference type="PANTHER" id="PTHR48111">
    <property type="entry name" value="REGULATOR OF RPOS"/>
    <property type="match status" value="1"/>
</dbReference>
<dbReference type="InterPro" id="IPR039420">
    <property type="entry name" value="WalR-like"/>
</dbReference>
<feature type="domain" description="Response regulatory" evidence="4">
    <location>
        <begin position="7"/>
        <end position="120"/>
    </location>
</feature>
<dbReference type="Proteomes" id="UP000249524">
    <property type="component" value="Unassembled WGS sequence"/>
</dbReference>
<comment type="caution">
    <text evidence="6">The sequence shown here is derived from an EMBL/GenBank/DDBJ whole genome shotgun (WGS) entry which is preliminary data.</text>
</comment>
<feature type="region of interest" description="Disordered" evidence="3">
    <location>
        <begin position="120"/>
        <end position="143"/>
    </location>
</feature>
<dbReference type="AlphaFoldDB" id="A0A328BKT5"/>
<dbReference type="Gene3D" id="3.40.50.2300">
    <property type="match status" value="1"/>
</dbReference>
<dbReference type="EMBL" id="QFYS01000002">
    <property type="protein sequence ID" value="RAK67733.1"/>
    <property type="molecule type" value="Genomic_DNA"/>
</dbReference>
<evidence type="ECO:0000256" key="1">
    <source>
        <dbReference type="ARBA" id="ARBA00023125"/>
    </source>
</evidence>
<dbReference type="Pfam" id="PF00072">
    <property type="entry name" value="Response_reg"/>
    <property type="match status" value="1"/>
</dbReference>
<proteinExistence type="predicted"/>
<dbReference type="SMART" id="SM00448">
    <property type="entry name" value="REC"/>
    <property type="match status" value="1"/>
</dbReference>
<evidence type="ECO:0000313" key="6">
    <source>
        <dbReference type="EMBL" id="RAK67733.1"/>
    </source>
</evidence>
<dbReference type="InterPro" id="IPR001789">
    <property type="entry name" value="Sig_transdc_resp-reg_receiver"/>
</dbReference>
<dbReference type="SMART" id="SM00850">
    <property type="entry name" value="LytTR"/>
    <property type="match status" value="1"/>
</dbReference>
<dbReference type="GO" id="GO:0006355">
    <property type="term" value="P:regulation of DNA-templated transcription"/>
    <property type="evidence" value="ECO:0007669"/>
    <property type="project" value="TreeGrafter"/>
</dbReference>
<dbReference type="InterPro" id="IPR007492">
    <property type="entry name" value="LytTR_DNA-bd_dom"/>
</dbReference>
<evidence type="ECO:0000259" key="5">
    <source>
        <dbReference type="PROSITE" id="PS50930"/>
    </source>
</evidence>
<evidence type="ECO:0000259" key="4">
    <source>
        <dbReference type="PROSITE" id="PS50110"/>
    </source>
</evidence>
<keyword evidence="7" id="KW-1185">Reference proteome</keyword>
<name>A0A328BKT5_9CAUL</name>
<dbReference type="PROSITE" id="PS50930">
    <property type="entry name" value="HTH_LYTTR"/>
    <property type="match status" value="1"/>
</dbReference>
<keyword evidence="2" id="KW-0597">Phosphoprotein</keyword>
<dbReference type="InterPro" id="IPR011006">
    <property type="entry name" value="CheY-like_superfamily"/>
</dbReference>